<proteinExistence type="predicted"/>
<keyword evidence="1" id="KW-0472">Membrane</keyword>
<feature type="transmembrane region" description="Helical" evidence="1">
    <location>
        <begin position="108"/>
        <end position="129"/>
    </location>
</feature>
<protein>
    <submittedName>
        <fullName evidence="2">DUF1700 domain-containing protein</fullName>
    </submittedName>
</protein>
<keyword evidence="1" id="KW-0812">Transmembrane</keyword>
<dbReference type="Pfam" id="PF22564">
    <property type="entry name" value="HAAS"/>
    <property type="match status" value="1"/>
</dbReference>
<name>A0AAW9JWM1_CARML</name>
<feature type="transmembrane region" description="Helical" evidence="1">
    <location>
        <begin position="168"/>
        <end position="192"/>
    </location>
</feature>
<dbReference type="AlphaFoldDB" id="A0AAW9JWM1"/>
<dbReference type="RefSeq" id="WP_010050221.1">
    <property type="nucleotide sequence ID" value="NZ_BJOJ01000034.1"/>
</dbReference>
<comment type="caution">
    <text evidence="2">The sequence shown here is derived from an EMBL/GenBank/DDBJ whole genome shotgun (WGS) entry which is preliminary data.</text>
</comment>
<dbReference type="EMBL" id="JAVBVO010000005">
    <property type="protein sequence ID" value="MDZ5760008.1"/>
    <property type="molecule type" value="Genomic_DNA"/>
</dbReference>
<organism evidence="2 3">
    <name type="scientific">Carnobacterium maltaromaticum</name>
    <name type="common">Carnobacterium piscicola</name>
    <dbReference type="NCBI Taxonomy" id="2751"/>
    <lineage>
        <taxon>Bacteria</taxon>
        <taxon>Bacillati</taxon>
        <taxon>Bacillota</taxon>
        <taxon>Bacilli</taxon>
        <taxon>Lactobacillales</taxon>
        <taxon>Carnobacteriaceae</taxon>
        <taxon>Carnobacterium</taxon>
    </lineage>
</organism>
<sequence>MNKEHFMIELKLSLRDLDESERQDVMRDYLEHFENGLAEGKTEEQIAKELGSPSQIAKEILTTLGVKPQVKGPEYSQGDWVSFENEKNPYQEPSYQPRRHNPNSPLMTVFKFIGLGFFNLVFVLGPAVALLGCLFAGWITSIAFTLTPLGGIFMIVTAFSTASLFQFFFTILLCGVGLLLLTLLYPITILIFKLVKRYVLWNVRTIFGGPYYEN</sequence>
<accession>A0AAW9JWM1</accession>
<evidence type="ECO:0000313" key="2">
    <source>
        <dbReference type="EMBL" id="MDZ5760008.1"/>
    </source>
</evidence>
<dbReference type="Proteomes" id="UP001290462">
    <property type="component" value="Unassembled WGS sequence"/>
</dbReference>
<feature type="transmembrane region" description="Helical" evidence="1">
    <location>
        <begin position="135"/>
        <end position="156"/>
    </location>
</feature>
<gene>
    <name evidence="2" type="ORF">RAK27_15335</name>
</gene>
<keyword evidence="1" id="KW-1133">Transmembrane helix</keyword>
<evidence type="ECO:0000313" key="3">
    <source>
        <dbReference type="Proteomes" id="UP001290462"/>
    </source>
</evidence>
<reference evidence="2" key="1">
    <citation type="submission" date="2023-08" db="EMBL/GenBank/DDBJ databases">
        <title>Genomic characterization of piscicolin 126 produced by Carnobacterium maltaromaticum CM22 strain isolated from salmon (Salmo salar).</title>
        <authorList>
            <person name="Gonzalez-Gragera E."/>
            <person name="Garcia-Lopez J.D."/>
            <person name="Teso-Perez C."/>
            <person name="Gimenez-Hernandez I."/>
            <person name="Peralta-Sanchez J.M."/>
            <person name="Valdivia E."/>
            <person name="Montalban-Lopez M."/>
            <person name="Martin-Platero A.M."/>
            <person name="Banos A."/>
            <person name="Martinez-Bueno M."/>
        </authorList>
    </citation>
    <scope>NUCLEOTIDE SEQUENCE</scope>
    <source>
        <strain evidence="2">CM22</strain>
    </source>
</reference>
<evidence type="ECO:0000256" key="1">
    <source>
        <dbReference type="SAM" id="Phobius"/>
    </source>
</evidence>